<dbReference type="GO" id="GO:0005886">
    <property type="term" value="C:plasma membrane"/>
    <property type="evidence" value="ECO:0007669"/>
    <property type="project" value="TreeGrafter"/>
</dbReference>
<dbReference type="EMBL" id="JAGZCZ010000006">
    <property type="protein sequence ID" value="MBS5519873.1"/>
    <property type="molecule type" value="Genomic_DNA"/>
</dbReference>
<keyword evidence="2" id="KW-0812">Transmembrane</keyword>
<accession>A0A943EEC7</accession>
<reference evidence="4" key="1">
    <citation type="submission" date="2021-02" db="EMBL/GenBank/DDBJ databases">
        <title>Infant gut strain persistence is associated with maternal origin, phylogeny, and functional potential including surface adhesion and iron acquisition.</title>
        <authorList>
            <person name="Lou Y.C."/>
        </authorList>
    </citation>
    <scope>NUCLEOTIDE SEQUENCE</scope>
    <source>
        <strain evidence="4">L3_106_000M1_dasL3_106_000M1_concoct_15</strain>
    </source>
</reference>
<evidence type="ECO:0000313" key="5">
    <source>
        <dbReference type="Proteomes" id="UP000754226"/>
    </source>
</evidence>
<sequence length="182" mass="20513">MTMECPYCHEMIEETAQYCPHCGKAVIKSKAEAALEKDENEKVNPSMAEDGKKGQFQQEKAPKSAASYIKENIPNTENWQEMYLSTKGRISRSTFFVRWLLLLVTVGIISVVFSFVPPVAAAFSLIGLIMQITLGVRRLHDLGRSGLWAIIFCIPVLYFVILLALFFMKGDERDNAYGPKPE</sequence>
<protein>
    <submittedName>
        <fullName evidence="4">DUF805 domain-containing protein</fullName>
    </submittedName>
</protein>
<keyword evidence="2" id="KW-1133">Transmembrane helix</keyword>
<keyword evidence="2" id="KW-0472">Membrane</keyword>
<evidence type="ECO:0000256" key="1">
    <source>
        <dbReference type="SAM" id="MobiDB-lite"/>
    </source>
</evidence>
<feature type="transmembrane region" description="Helical" evidence="2">
    <location>
        <begin position="148"/>
        <end position="168"/>
    </location>
</feature>
<organism evidence="4 5">
    <name type="scientific">Acidaminococcus intestini</name>
    <dbReference type="NCBI Taxonomy" id="187327"/>
    <lineage>
        <taxon>Bacteria</taxon>
        <taxon>Bacillati</taxon>
        <taxon>Bacillota</taxon>
        <taxon>Negativicutes</taxon>
        <taxon>Acidaminococcales</taxon>
        <taxon>Acidaminococcaceae</taxon>
        <taxon>Acidaminococcus</taxon>
    </lineage>
</organism>
<name>A0A943EEC7_9FIRM</name>
<evidence type="ECO:0000313" key="4">
    <source>
        <dbReference type="EMBL" id="MBS5519873.1"/>
    </source>
</evidence>
<evidence type="ECO:0000259" key="3">
    <source>
        <dbReference type="Pfam" id="PF13240"/>
    </source>
</evidence>
<feature type="domain" description="Zinc-ribbon" evidence="3">
    <location>
        <begin position="5"/>
        <end position="25"/>
    </location>
</feature>
<dbReference type="Pfam" id="PF13240">
    <property type="entry name" value="Zn_Ribbon_1"/>
    <property type="match status" value="1"/>
</dbReference>
<dbReference type="PANTHER" id="PTHR34980">
    <property type="entry name" value="INNER MEMBRANE PROTEIN-RELATED-RELATED"/>
    <property type="match status" value="1"/>
</dbReference>
<feature type="transmembrane region" description="Helical" evidence="2">
    <location>
        <begin position="95"/>
        <end position="113"/>
    </location>
</feature>
<dbReference type="Proteomes" id="UP000754226">
    <property type="component" value="Unassembled WGS sequence"/>
</dbReference>
<gene>
    <name evidence="4" type="ORF">KHX13_06020</name>
</gene>
<proteinExistence type="predicted"/>
<dbReference type="InterPro" id="IPR026870">
    <property type="entry name" value="Zinc_ribbon_dom"/>
</dbReference>
<feature type="region of interest" description="Disordered" evidence="1">
    <location>
        <begin position="36"/>
        <end position="59"/>
    </location>
</feature>
<evidence type="ECO:0000256" key="2">
    <source>
        <dbReference type="SAM" id="Phobius"/>
    </source>
</evidence>
<comment type="caution">
    <text evidence="4">The sequence shown here is derived from an EMBL/GenBank/DDBJ whole genome shotgun (WGS) entry which is preliminary data.</text>
</comment>
<dbReference type="Pfam" id="PF05656">
    <property type="entry name" value="DUF805"/>
    <property type="match status" value="1"/>
</dbReference>
<dbReference type="AlphaFoldDB" id="A0A943EEC7"/>
<dbReference type="InterPro" id="IPR008523">
    <property type="entry name" value="DUF805"/>
</dbReference>